<feature type="transmembrane region" description="Helical" evidence="6">
    <location>
        <begin position="21"/>
        <end position="48"/>
    </location>
</feature>
<keyword evidence="8" id="KW-1185">Reference proteome</keyword>
<evidence type="ECO:0000256" key="3">
    <source>
        <dbReference type="ARBA" id="ARBA00022692"/>
    </source>
</evidence>
<dbReference type="Pfam" id="PF13520">
    <property type="entry name" value="AA_permease_2"/>
    <property type="match status" value="1"/>
</dbReference>
<evidence type="ECO:0000256" key="2">
    <source>
        <dbReference type="ARBA" id="ARBA00022475"/>
    </source>
</evidence>
<dbReference type="Proteomes" id="UP000305792">
    <property type="component" value="Unassembled WGS sequence"/>
</dbReference>
<feature type="transmembrane region" description="Helical" evidence="6">
    <location>
        <begin position="54"/>
        <end position="74"/>
    </location>
</feature>
<protein>
    <submittedName>
        <fullName evidence="7">APC family permease</fullName>
    </submittedName>
</protein>
<dbReference type="EMBL" id="STGX01000013">
    <property type="protein sequence ID" value="THV26778.1"/>
    <property type="molecule type" value="Genomic_DNA"/>
</dbReference>
<dbReference type="InterPro" id="IPR050367">
    <property type="entry name" value="APC_superfamily"/>
</dbReference>
<keyword evidence="4 6" id="KW-1133">Transmembrane helix</keyword>
<comment type="caution">
    <text evidence="7">The sequence shown here is derived from an EMBL/GenBank/DDBJ whole genome shotgun (WGS) entry which is preliminary data.</text>
</comment>
<organism evidence="7 8">
    <name type="scientific">Glycomyces paridis</name>
    <dbReference type="NCBI Taxonomy" id="2126555"/>
    <lineage>
        <taxon>Bacteria</taxon>
        <taxon>Bacillati</taxon>
        <taxon>Actinomycetota</taxon>
        <taxon>Actinomycetes</taxon>
        <taxon>Glycomycetales</taxon>
        <taxon>Glycomycetaceae</taxon>
        <taxon>Glycomyces</taxon>
    </lineage>
</organism>
<dbReference type="Gene3D" id="1.20.1740.10">
    <property type="entry name" value="Amino acid/polyamine transporter I"/>
    <property type="match status" value="1"/>
</dbReference>
<evidence type="ECO:0000256" key="5">
    <source>
        <dbReference type="ARBA" id="ARBA00023136"/>
    </source>
</evidence>
<dbReference type="GO" id="GO:0005886">
    <property type="term" value="C:plasma membrane"/>
    <property type="evidence" value="ECO:0007669"/>
    <property type="project" value="UniProtKB-SubCell"/>
</dbReference>
<evidence type="ECO:0000313" key="8">
    <source>
        <dbReference type="Proteomes" id="UP000305792"/>
    </source>
</evidence>
<accession>A0A4S8P960</accession>
<feature type="transmembrane region" description="Helical" evidence="6">
    <location>
        <begin position="165"/>
        <end position="182"/>
    </location>
</feature>
<dbReference type="PIRSF" id="PIRSF006060">
    <property type="entry name" value="AA_transporter"/>
    <property type="match status" value="1"/>
</dbReference>
<dbReference type="RefSeq" id="WP_136530974.1">
    <property type="nucleotide sequence ID" value="NZ_STGX01000013.1"/>
</dbReference>
<dbReference type="GO" id="GO:0022857">
    <property type="term" value="F:transmembrane transporter activity"/>
    <property type="evidence" value="ECO:0007669"/>
    <property type="project" value="InterPro"/>
</dbReference>
<sequence>MSITERPRVGSIADQLAANRLGVMGLLHFALTAATPLTVVAAVTVTGWALSGQIGIPVAFAAIGAVLILFSVGYTTMARHISNAGAFYAFAARGVSPVVGVSAALVALVAYAALSLGLYGLVGASAVPLIETWTGWAAPWWVPALGMWLLVSILGTRAVDLNSKFLAVLLSVEMALIIVFSVSNLGHPLDGTYSLDALDPSLLVTSASGAVLVLGFLGMVGVEMPTVYSEESKNPRRTVRIATVLAIVILAVLYTVASWSMTVAVGPDAIVAAAAEQGPGVFFGLIAEQMGTPLATAAEVLLVTSVVAAAISFHNTVSRYAFALGREHVLPPALGRTSPATGAPFNASLIQSGIALLVLAVYAIAGLDPMVDLFFLLGTAGGVGILMLITVVSAAVVKFFAADRRGESAWSTRWAPALSTLLLLAVTVMAVVSFADLLGVAPDSPVPTAVLVVYAVVAAAGIVWGLVLRSSRPDLYRRIGAGPQAVVDEEAEEGARS</sequence>
<feature type="transmembrane region" description="Helical" evidence="6">
    <location>
        <begin position="241"/>
        <end position="261"/>
    </location>
</feature>
<reference evidence="7 8" key="1">
    <citation type="journal article" date="2018" name="Int. J. Syst. Evol. Microbiol.">
        <title>Glycomyces paridis sp. nov., isolated from the medicinal plant Paris polyphylla.</title>
        <authorList>
            <person name="Fang X.M."/>
            <person name="Bai J.L."/>
            <person name="Su J."/>
            <person name="Zhao L.L."/>
            <person name="Liu H.Y."/>
            <person name="Ma B.P."/>
            <person name="Zhang Y.Q."/>
            <person name="Yu L.Y."/>
        </authorList>
    </citation>
    <scope>NUCLEOTIDE SEQUENCE [LARGE SCALE GENOMIC DNA]</scope>
    <source>
        <strain evidence="7 8">CPCC 204357</strain>
    </source>
</reference>
<feature type="transmembrane region" description="Helical" evidence="6">
    <location>
        <begin position="300"/>
        <end position="322"/>
    </location>
</feature>
<feature type="transmembrane region" description="Helical" evidence="6">
    <location>
        <begin position="133"/>
        <end position="153"/>
    </location>
</feature>
<dbReference type="OrthoDB" id="137613at2"/>
<feature type="transmembrane region" description="Helical" evidence="6">
    <location>
        <begin position="446"/>
        <end position="468"/>
    </location>
</feature>
<dbReference type="PANTHER" id="PTHR42770:SF16">
    <property type="entry name" value="AMINO ACID PERMEASE"/>
    <property type="match status" value="1"/>
</dbReference>
<feature type="transmembrane region" description="Helical" evidence="6">
    <location>
        <begin position="414"/>
        <end position="434"/>
    </location>
</feature>
<keyword evidence="2" id="KW-1003">Cell membrane</keyword>
<evidence type="ECO:0000256" key="6">
    <source>
        <dbReference type="SAM" id="Phobius"/>
    </source>
</evidence>
<comment type="subcellular location">
    <subcellularLocation>
        <location evidence="1">Cell membrane</location>
        <topology evidence="1">Multi-pass membrane protein</topology>
    </subcellularLocation>
</comment>
<gene>
    <name evidence="7" type="ORF">E9998_17490</name>
</gene>
<feature type="transmembrane region" description="Helical" evidence="6">
    <location>
        <begin position="202"/>
        <end position="220"/>
    </location>
</feature>
<dbReference type="PANTHER" id="PTHR42770">
    <property type="entry name" value="AMINO ACID TRANSPORTER-RELATED"/>
    <property type="match status" value="1"/>
</dbReference>
<evidence type="ECO:0000313" key="7">
    <source>
        <dbReference type="EMBL" id="THV26778.1"/>
    </source>
</evidence>
<keyword evidence="3 6" id="KW-0812">Transmembrane</keyword>
<evidence type="ECO:0000256" key="4">
    <source>
        <dbReference type="ARBA" id="ARBA00022989"/>
    </source>
</evidence>
<evidence type="ECO:0000256" key="1">
    <source>
        <dbReference type="ARBA" id="ARBA00004651"/>
    </source>
</evidence>
<name>A0A4S8P960_9ACTN</name>
<feature type="transmembrane region" description="Helical" evidence="6">
    <location>
        <begin position="86"/>
        <end position="113"/>
    </location>
</feature>
<feature type="transmembrane region" description="Helical" evidence="6">
    <location>
        <begin position="373"/>
        <end position="402"/>
    </location>
</feature>
<proteinExistence type="predicted"/>
<feature type="transmembrane region" description="Helical" evidence="6">
    <location>
        <begin position="343"/>
        <end position="367"/>
    </location>
</feature>
<keyword evidence="5 6" id="KW-0472">Membrane</keyword>
<dbReference type="InterPro" id="IPR002293">
    <property type="entry name" value="AA/rel_permease1"/>
</dbReference>
<dbReference type="AlphaFoldDB" id="A0A4S8P960"/>